<dbReference type="Proteomes" id="UP001634747">
    <property type="component" value="Unassembled WGS sequence"/>
</dbReference>
<dbReference type="InterPro" id="IPR011044">
    <property type="entry name" value="Quino_amine_DH_bsu"/>
</dbReference>
<dbReference type="SUPFAM" id="SSF50969">
    <property type="entry name" value="YVTN repeat-like/Quinoprotein amine dehydrogenase"/>
    <property type="match status" value="1"/>
</dbReference>
<dbReference type="RefSeq" id="WP_263414358.1">
    <property type="nucleotide sequence ID" value="NZ_BAABBH010000001.1"/>
</dbReference>
<keyword evidence="1" id="KW-0732">Signal</keyword>
<organism evidence="2 3">
    <name type="scientific">Terriglobus aquaticus</name>
    <dbReference type="NCBI Taxonomy" id="940139"/>
    <lineage>
        <taxon>Bacteria</taxon>
        <taxon>Pseudomonadati</taxon>
        <taxon>Acidobacteriota</taxon>
        <taxon>Terriglobia</taxon>
        <taxon>Terriglobales</taxon>
        <taxon>Acidobacteriaceae</taxon>
        <taxon>Terriglobus</taxon>
    </lineage>
</organism>
<evidence type="ECO:0000256" key="1">
    <source>
        <dbReference type="SAM" id="SignalP"/>
    </source>
</evidence>
<feature type="signal peptide" evidence="1">
    <location>
        <begin position="1"/>
        <end position="28"/>
    </location>
</feature>
<protein>
    <submittedName>
        <fullName evidence="2">Uncharacterized protein</fullName>
    </submittedName>
</protein>
<gene>
    <name evidence="2" type="ORF">ACK2TP_17040</name>
</gene>
<comment type="caution">
    <text evidence="2">The sequence shown here is derived from an EMBL/GenBank/DDBJ whole genome shotgun (WGS) entry which is preliminary data.</text>
</comment>
<evidence type="ECO:0000313" key="2">
    <source>
        <dbReference type="EMBL" id="MFN2977480.1"/>
    </source>
</evidence>
<dbReference type="EMBL" id="JBJYXY010000001">
    <property type="protein sequence ID" value="MFN2977480.1"/>
    <property type="molecule type" value="Genomic_DNA"/>
</dbReference>
<sequence length="361" mass="39954">MYILAHSKTSIRAVVCLILCSLPLSALAQLRQLQQFSFAQKQPAWTLGDMHGLFGQQALALTQTGDLLIFSSRRTGVWELYRVQGWDTGRPVIDHLQLADYFSSHDQHDLEQTDVKLYISPDGMNVVCVGSAFWLKRVYGKAVGKSRTNSIITVVDLTTFKPVKRAETKELDLLEFQSVKMDKEGRILVGSSVFGDTPQGEFVQLAVPSLDVGQKCIYAMAKRDHTAEQAVAKTPDACRRDLGTVSLEEYLKRAAAIPAAAGFMCKDAKAEYCPQPVRFTPDDRFGLGIRTEGHDDLLGWWVQTRTTAIVFSAKTHLEVGELDLTRTSPYLTLASLNGKDFLVSVEAGSKVTVYEISELNG</sequence>
<feature type="chain" id="PRO_5046560450" evidence="1">
    <location>
        <begin position="29"/>
        <end position="361"/>
    </location>
</feature>
<accession>A0ABW9KNZ3</accession>
<name>A0ABW9KNZ3_9BACT</name>
<evidence type="ECO:0000313" key="3">
    <source>
        <dbReference type="Proteomes" id="UP001634747"/>
    </source>
</evidence>
<keyword evidence="3" id="KW-1185">Reference proteome</keyword>
<proteinExistence type="predicted"/>
<reference evidence="2 3" key="1">
    <citation type="submission" date="2024-12" db="EMBL/GenBank/DDBJ databases">
        <authorList>
            <person name="Lee Y."/>
        </authorList>
    </citation>
    <scope>NUCLEOTIDE SEQUENCE [LARGE SCALE GENOMIC DNA]</scope>
    <source>
        <strain evidence="2 3">03SUJ4</strain>
    </source>
</reference>